<organism evidence="1 2">
    <name type="scientific">Populus alba</name>
    <name type="common">White poplar</name>
    <dbReference type="NCBI Taxonomy" id="43335"/>
    <lineage>
        <taxon>Eukaryota</taxon>
        <taxon>Viridiplantae</taxon>
        <taxon>Streptophyta</taxon>
        <taxon>Embryophyta</taxon>
        <taxon>Tracheophyta</taxon>
        <taxon>Spermatophyta</taxon>
        <taxon>Magnoliopsida</taxon>
        <taxon>eudicotyledons</taxon>
        <taxon>Gunneridae</taxon>
        <taxon>Pentapetalae</taxon>
        <taxon>rosids</taxon>
        <taxon>fabids</taxon>
        <taxon>Malpighiales</taxon>
        <taxon>Salicaceae</taxon>
        <taxon>Saliceae</taxon>
        <taxon>Populus</taxon>
    </lineage>
</organism>
<reference evidence="1 2" key="1">
    <citation type="journal article" date="2024" name="Plant Biotechnol. J.">
        <title>Genome and CRISPR/Cas9 system of a widespread forest tree (Populus alba) in the world.</title>
        <authorList>
            <person name="Liu Y.J."/>
            <person name="Jiang P.F."/>
            <person name="Han X.M."/>
            <person name="Li X.Y."/>
            <person name="Wang H.M."/>
            <person name="Wang Y.J."/>
            <person name="Wang X.X."/>
            <person name="Zeng Q.Y."/>
        </authorList>
    </citation>
    <scope>NUCLEOTIDE SEQUENCE [LARGE SCALE GENOMIC DNA]</scope>
    <source>
        <strain evidence="2">cv. PAL-ZL1</strain>
    </source>
</reference>
<accession>A0ACC4C876</accession>
<proteinExistence type="predicted"/>
<comment type="caution">
    <text evidence="1">The sequence shown here is derived from an EMBL/GenBank/DDBJ whole genome shotgun (WGS) entry which is preliminary data.</text>
</comment>
<keyword evidence="2" id="KW-1185">Reference proteome</keyword>
<protein>
    <submittedName>
        <fullName evidence="1">Uncharacterized protein</fullName>
    </submittedName>
</protein>
<evidence type="ECO:0000313" key="2">
    <source>
        <dbReference type="Proteomes" id="UP000309997"/>
    </source>
</evidence>
<gene>
    <name evidence="1" type="ORF">D5086_013606</name>
</gene>
<name>A0ACC4C876_POPAL</name>
<evidence type="ECO:0000313" key="1">
    <source>
        <dbReference type="EMBL" id="KAL3586739.1"/>
    </source>
</evidence>
<sequence>MNPFATLQHNIQSCHGVEEAIREGNFIAICGRKSNYKSDGSSIIGDTSPHRNSSSTNIQQNPGGEEKAKNKGASMP</sequence>
<dbReference type="EMBL" id="RCHU02000006">
    <property type="protein sequence ID" value="KAL3586739.1"/>
    <property type="molecule type" value="Genomic_DNA"/>
</dbReference>
<dbReference type="Proteomes" id="UP000309997">
    <property type="component" value="Unassembled WGS sequence"/>
</dbReference>